<proteinExistence type="predicted"/>
<gene>
    <name evidence="1" type="ORF">UFOVP280_11</name>
</gene>
<name>A0A6J5LJ00_9CAUD</name>
<protein>
    <submittedName>
        <fullName evidence="1">Uncharacterized protein</fullName>
    </submittedName>
</protein>
<evidence type="ECO:0000313" key="1">
    <source>
        <dbReference type="EMBL" id="CAB4134588.1"/>
    </source>
</evidence>
<organism evidence="1">
    <name type="scientific">uncultured Caudovirales phage</name>
    <dbReference type="NCBI Taxonomy" id="2100421"/>
    <lineage>
        <taxon>Viruses</taxon>
        <taxon>Duplodnaviria</taxon>
        <taxon>Heunggongvirae</taxon>
        <taxon>Uroviricota</taxon>
        <taxon>Caudoviricetes</taxon>
        <taxon>Peduoviridae</taxon>
        <taxon>Maltschvirus</taxon>
        <taxon>Maltschvirus maltsch</taxon>
    </lineage>
</organism>
<accession>A0A6J5LJ00</accession>
<dbReference type="EMBL" id="LR796288">
    <property type="protein sequence ID" value="CAB4134588.1"/>
    <property type="molecule type" value="Genomic_DNA"/>
</dbReference>
<sequence>MLTEARILEINRILAEINPERLGKMPLIKLKKIKVEETGVRDNECFCNPAKRVKWFDAFKIWYEENAR</sequence>
<reference evidence="1" key="1">
    <citation type="submission" date="2020-04" db="EMBL/GenBank/DDBJ databases">
        <authorList>
            <person name="Chiriac C."/>
            <person name="Salcher M."/>
            <person name="Ghai R."/>
            <person name="Kavagutti S V."/>
        </authorList>
    </citation>
    <scope>NUCLEOTIDE SEQUENCE</scope>
</reference>